<reference evidence="1" key="1">
    <citation type="submission" date="2024-09" db="EMBL/GenBank/DDBJ databases">
        <title>Black Yeasts Isolated from many extreme environments.</title>
        <authorList>
            <person name="Coleine C."/>
            <person name="Stajich J.E."/>
            <person name="Selbmann L."/>
        </authorList>
    </citation>
    <scope>NUCLEOTIDE SEQUENCE</scope>
    <source>
        <strain evidence="1">CCFEE 5737</strain>
    </source>
</reference>
<comment type="caution">
    <text evidence="1">The sequence shown here is derived from an EMBL/GenBank/DDBJ whole genome shotgun (WGS) entry which is preliminary data.</text>
</comment>
<protein>
    <submittedName>
        <fullName evidence="1">Uncharacterized protein</fullName>
    </submittedName>
</protein>
<name>A0ACC3DW25_9PEZI</name>
<keyword evidence="2" id="KW-1185">Reference proteome</keyword>
<dbReference type="EMBL" id="JAWDJW010000354">
    <property type="protein sequence ID" value="KAK3080911.1"/>
    <property type="molecule type" value="Genomic_DNA"/>
</dbReference>
<evidence type="ECO:0000313" key="2">
    <source>
        <dbReference type="Proteomes" id="UP001186974"/>
    </source>
</evidence>
<sequence>MPLDITGIRHSTTPNFVIENSFFDIKPPSSYGPYEITCNIFHTNVLRHRYTSCYGPTFQHIGKVMDERTWLNLHKLSLAERAKAFPGFQGSLPTMREAFCLHTKEINKPKRWDYSDDKFRSLYEHSLVQHELGESDRMLSASRTARRFGF</sequence>
<organism evidence="1 2">
    <name type="scientific">Coniosporium uncinatum</name>
    <dbReference type="NCBI Taxonomy" id="93489"/>
    <lineage>
        <taxon>Eukaryota</taxon>
        <taxon>Fungi</taxon>
        <taxon>Dikarya</taxon>
        <taxon>Ascomycota</taxon>
        <taxon>Pezizomycotina</taxon>
        <taxon>Dothideomycetes</taxon>
        <taxon>Dothideomycetes incertae sedis</taxon>
        <taxon>Coniosporium</taxon>
    </lineage>
</organism>
<dbReference type="Proteomes" id="UP001186974">
    <property type="component" value="Unassembled WGS sequence"/>
</dbReference>
<gene>
    <name evidence="1" type="ORF">LTS18_012016</name>
</gene>
<accession>A0ACC3DW25</accession>
<evidence type="ECO:0000313" key="1">
    <source>
        <dbReference type="EMBL" id="KAK3080911.1"/>
    </source>
</evidence>
<proteinExistence type="predicted"/>